<accession>A0A0C2SRV9</accession>
<dbReference type="Proteomes" id="UP000054549">
    <property type="component" value="Unassembled WGS sequence"/>
</dbReference>
<keyword evidence="2" id="KW-1185">Reference proteome</keyword>
<proteinExistence type="predicted"/>
<dbReference type="AlphaFoldDB" id="A0A0C2SRV9"/>
<dbReference type="HOGENOM" id="CLU_1749145_0_0_1"/>
<sequence>MHVQKRNSENVKSSDRTVPGKVKRLMTMLNDHVRTFKTLIRSSPTRYLEGVCLKVLGALNEDEERLMESCLAFVQQRITTFENLHRDICSGDLDLLSLAGFADEIVKLEDITSQISHIISCLEDLCCTTSEGYQSLQIAYRKSNLLYQA</sequence>
<evidence type="ECO:0000313" key="2">
    <source>
        <dbReference type="Proteomes" id="UP000054549"/>
    </source>
</evidence>
<dbReference type="OrthoDB" id="10545328at2759"/>
<protein>
    <submittedName>
        <fullName evidence="1">Uncharacterized protein</fullName>
    </submittedName>
</protein>
<organism evidence="1 2">
    <name type="scientific">Amanita muscaria (strain Koide BX008)</name>
    <dbReference type="NCBI Taxonomy" id="946122"/>
    <lineage>
        <taxon>Eukaryota</taxon>
        <taxon>Fungi</taxon>
        <taxon>Dikarya</taxon>
        <taxon>Basidiomycota</taxon>
        <taxon>Agaricomycotina</taxon>
        <taxon>Agaricomycetes</taxon>
        <taxon>Agaricomycetidae</taxon>
        <taxon>Agaricales</taxon>
        <taxon>Pluteineae</taxon>
        <taxon>Amanitaceae</taxon>
        <taxon>Amanita</taxon>
    </lineage>
</organism>
<name>A0A0C2SRV9_AMAMK</name>
<reference evidence="1 2" key="1">
    <citation type="submission" date="2014-04" db="EMBL/GenBank/DDBJ databases">
        <title>Evolutionary Origins and Diversification of the Mycorrhizal Mutualists.</title>
        <authorList>
            <consortium name="DOE Joint Genome Institute"/>
            <consortium name="Mycorrhizal Genomics Consortium"/>
            <person name="Kohler A."/>
            <person name="Kuo A."/>
            <person name="Nagy L.G."/>
            <person name="Floudas D."/>
            <person name="Copeland A."/>
            <person name="Barry K.W."/>
            <person name="Cichocki N."/>
            <person name="Veneault-Fourrey C."/>
            <person name="LaButti K."/>
            <person name="Lindquist E.A."/>
            <person name="Lipzen A."/>
            <person name="Lundell T."/>
            <person name="Morin E."/>
            <person name="Murat C."/>
            <person name="Riley R."/>
            <person name="Ohm R."/>
            <person name="Sun H."/>
            <person name="Tunlid A."/>
            <person name="Henrissat B."/>
            <person name="Grigoriev I.V."/>
            <person name="Hibbett D.S."/>
            <person name="Martin F."/>
        </authorList>
    </citation>
    <scope>NUCLEOTIDE SEQUENCE [LARGE SCALE GENOMIC DNA]</scope>
    <source>
        <strain evidence="1 2">Koide BX008</strain>
    </source>
</reference>
<dbReference type="EMBL" id="KN818401">
    <property type="protein sequence ID" value="KIL56754.1"/>
    <property type="molecule type" value="Genomic_DNA"/>
</dbReference>
<evidence type="ECO:0000313" key="1">
    <source>
        <dbReference type="EMBL" id="KIL56754.1"/>
    </source>
</evidence>
<gene>
    <name evidence="1" type="ORF">M378DRAFT_181862</name>
</gene>
<dbReference type="InParanoid" id="A0A0C2SRV9"/>